<dbReference type="Proteomes" id="UP000326396">
    <property type="component" value="Linkage Group LG16"/>
</dbReference>
<evidence type="ECO:0000313" key="2">
    <source>
        <dbReference type="Proteomes" id="UP000326396"/>
    </source>
</evidence>
<keyword evidence="2" id="KW-1185">Reference proteome</keyword>
<evidence type="ECO:0000313" key="1">
    <source>
        <dbReference type="EMBL" id="KAD5507720.1"/>
    </source>
</evidence>
<name>A0A5N6NXL1_9ASTR</name>
<dbReference type="GO" id="GO:0006952">
    <property type="term" value="P:defense response"/>
    <property type="evidence" value="ECO:0007669"/>
    <property type="project" value="InterPro"/>
</dbReference>
<dbReference type="PANTHER" id="PTHR11017:SF340">
    <property type="entry name" value="NB-ARC-RELATED"/>
    <property type="match status" value="1"/>
</dbReference>
<dbReference type="EMBL" id="SZYD01000008">
    <property type="protein sequence ID" value="KAD5507720.1"/>
    <property type="molecule type" value="Genomic_DNA"/>
</dbReference>
<dbReference type="InterPro" id="IPR032675">
    <property type="entry name" value="LRR_dom_sf"/>
</dbReference>
<dbReference type="OrthoDB" id="1435371at2759"/>
<reference evidence="1 2" key="1">
    <citation type="submission" date="2019-05" db="EMBL/GenBank/DDBJ databases">
        <title>Mikania micrantha, genome provides insights into the molecular mechanism of rapid growth.</title>
        <authorList>
            <person name="Liu B."/>
        </authorList>
    </citation>
    <scope>NUCLEOTIDE SEQUENCE [LARGE SCALE GENOMIC DNA]</scope>
    <source>
        <strain evidence="1">NLD-2019</strain>
        <tissue evidence="1">Leaf</tissue>
    </source>
</reference>
<sequence>MGIIVAILKNIENDDIEAMWAYTGVDASHFYKMISNRKKLRWIRVHQLFDTPDEGPNFLSNELRYIDWDYYPRSPFPDTFRPNKLVVLKLGYSLQEELWKVLELECMPNLIHMPNFDGLLCLQKLKLLKCDKMEKIDPSLGNLTRLENLTLECCKNLQIIPNISKMGKLESLEINKCHKNLKFPEIKSDMKRLVRLYLNGVCIEDMLSSIGERCANIKTLHLVNCNYTKFNEAKFDRLKRLEDFISTNSHATETDHQPSIWLQPAFPHLKISLQKLVLNDFYWQDEEISNDIGQLANLLRLKLCFNRFTRIHFSLSQLTRLKHLDLSHCTLLVEVPELPTRLAFFRADDCEKLTSMGDSYKKCKWLCQVSLIQGGIINDGGSLLESMLQGNAIENKNMVLQLQGFKNTKEIALFNGDGCRLKLSQNWRNDFSGFLMCSLSHFGIESVSMKKHVMESDMQYEDNKDCEESNERLTVWYVSFASLRHNTPTWWKSINNAYSISFKPKMILDHKCYGFGVRMVARKSGTGPTETLTAQEESEFSHYTPKIRILEDSESESKIKMYI</sequence>
<dbReference type="InterPro" id="IPR044974">
    <property type="entry name" value="Disease_R_plants"/>
</dbReference>
<comment type="caution">
    <text evidence="1">The sequence shown here is derived from an EMBL/GenBank/DDBJ whole genome shotgun (WGS) entry which is preliminary data.</text>
</comment>
<organism evidence="1 2">
    <name type="scientific">Mikania micrantha</name>
    <name type="common">bitter vine</name>
    <dbReference type="NCBI Taxonomy" id="192012"/>
    <lineage>
        <taxon>Eukaryota</taxon>
        <taxon>Viridiplantae</taxon>
        <taxon>Streptophyta</taxon>
        <taxon>Embryophyta</taxon>
        <taxon>Tracheophyta</taxon>
        <taxon>Spermatophyta</taxon>
        <taxon>Magnoliopsida</taxon>
        <taxon>eudicotyledons</taxon>
        <taxon>Gunneridae</taxon>
        <taxon>Pentapetalae</taxon>
        <taxon>asterids</taxon>
        <taxon>campanulids</taxon>
        <taxon>Asterales</taxon>
        <taxon>Asteraceae</taxon>
        <taxon>Asteroideae</taxon>
        <taxon>Heliantheae alliance</taxon>
        <taxon>Eupatorieae</taxon>
        <taxon>Mikania</taxon>
    </lineage>
</organism>
<proteinExistence type="predicted"/>
<protein>
    <submittedName>
        <fullName evidence="1">Uncharacterized protein</fullName>
    </submittedName>
</protein>
<dbReference type="Gene3D" id="3.80.10.10">
    <property type="entry name" value="Ribonuclease Inhibitor"/>
    <property type="match status" value="3"/>
</dbReference>
<dbReference type="AlphaFoldDB" id="A0A5N6NXL1"/>
<gene>
    <name evidence="1" type="ORF">E3N88_15423</name>
</gene>
<dbReference type="PANTHER" id="PTHR11017">
    <property type="entry name" value="LEUCINE-RICH REPEAT-CONTAINING PROTEIN"/>
    <property type="match status" value="1"/>
</dbReference>
<dbReference type="SUPFAM" id="SSF52058">
    <property type="entry name" value="L domain-like"/>
    <property type="match status" value="1"/>
</dbReference>
<accession>A0A5N6NXL1</accession>